<evidence type="ECO:0000256" key="1">
    <source>
        <dbReference type="ARBA" id="ARBA00004383"/>
    </source>
</evidence>
<feature type="transmembrane region" description="Helical" evidence="11">
    <location>
        <begin position="32"/>
        <end position="53"/>
    </location>
</feature>
<dbReference type="GO" id="GO:0042910">
    <property type="term" value="F:xenobiotic transmembrane transporter activity"/>
    <property type="evidence" value="ECO:0007669"/>
    <property type="project" value="InterPro"/>
</dbReference>
<feature type="domain" description="Multidrug export protein EmrA/FarA alpha-helical hairpin" evidence="12">
    <location>
        <begin position="104"/>
        <end position="225"/>
    </location>
</feature>
<evidence type="ECO:0000256" key="2">
    <source>
        <dbReference type="ARBA" id="ARBA00009477"/>
    </source>
</evidence>
<dbReference type="SUPFAM" id="SSF111369">
    <property type="entry name" value="HlyD-like secretion proteins"/>
    <property type="match status" value="2"/>
</dbReference>
<dbReference type="EMBL" id="ATFT01000103">
    <property type="protein sequence ID" value="EPI64781.1"/>
    <property type="molecule type" value="Genomic_DNA"/>
</dbReference>
<evidence type="ECO:0000256" key="3">
    <source>
        <dbReference type="ARBA" id="ARBA00022448"/>
    </source>
</evidence>
<dbReference type="InterPro" id="IPR058633">
    <property type="entry name" value="EmrA/FarA_HH"/>
</dbReference>
<dbReference type="GO" id="GO:1990961">
    <property type="term" value="P:xenobiotic detoxification by transmembrane export across the plasma membrane"/>
    <property type="evidence" value="ECO:0007669"/>
    <property type="project" value="InterPro"/>
</dbReference>
<keyword evidence="3" id="KW-0813">Transport</keyword>
<feature type="region of interest" description="Disordered" evidence="10">
    <location>
        <begin position="1"/>
        <end position="23"/>
    </location>
</feature>
<evidence type="ECO:0000256" key="5">
    <source>
        <dbReference type="ARBA" id="ARBA00022519"/>
    </source>
</evidence>
<evidence type="ECO:0000256" key="11">
    <source>
        <dbReference type="SAM" id="Phobius"/>
    </source>
</evidence>
<keyword evidence="7 11" id="KW-1133">Transmembrane helix</keyword>
<keyword evidence="8 11" id="KW-0472">Membrane</keyword>
<evidence type="ECO:0000256" key="8">
    <source>
        <dbReference type="ARBA" id="ARBA00023136"/>
    </source>
</evidence>
<dbReference type="InterPro" id="IPR050739">
    <property type="entry name" value="MFP"/>
</dbReference>
<dbReference type="AlphaFoldDB" id="A0A656IC85"/>
<comment type="caution">
    <text evidence="13">The sequence shown here is derived from an EMBL/GenBank/DDBJ whole genome shotgun (WGS) entry which is preliminary data.</text>
</comment>
<dbReference type="Gene3D" id="2.40.50.100">
    <property type="match status" value="1"/>
</dbReference>
<keyword evidence="6 11" id="KW-0812">Transmembrane</keyword>
<evidence type="ECO:0000256" key="4">
    <source>
        <dbReference type="ARBA" id="ARBA00022475"/>
    </source>
</evidence>
<proteinExistence type="inferred from homology"/>
<sequence>MNNKIVENNMSANAEIQTPQQPAKKKGKRKTALLLLTLLFVIIAVAYGIYWFLVLRHIEETDDAYVAGNQVQIMAQVSGSVTKVWADNTDFVKEGDVLVTLDQTDAKQAFERAKTALASSVRQTHQLMINSKQLQANIDVQKTALAQAQSDLNRRVPLGNANLIGREELQHARDAVASAQAQLDVAIQQYNANQAMILNSNLEDQPAVQQAATEVRNAWLALERTRIVSPMTGYVSRRAVQPGAQISPTTPLMAVVPATDLWVDANFKETQLANMRIGQPVTVITDIYGDDVKYTGKVVGLDMGTGSAFSLLPAQNATGNWIKVVQRLPVRVELDARQLEQHPLRIGLSTLVTVDTANRDGQVLASQVRTTPVAESNAREINLAPVNKLIDDIVQANAG</sequence>
<feature type="compositionally biased region" description="Polar residues" evidence="10">
    <location>
        <begin position="1"/>
        <end position="21"/>
    </location>
</feature>
<protein>
    <submittedName>
        <fullName evidence="13">Multidrug resistance protein A</fullName>
    </submittedName>
</protein>
<dbReference type="GO" id="GO:0046677">
    <property type="term" value="P:response to antibiotic"/>
    <property type="evidence" value="ECO:0007669"/>
    <property type="project" value="UniProtKB-ARBA"/>
</dbReference>
<gene>
    <name evidence="13" type="ORF">A673_04229</name>
</gene>
<organism evidence="13 14">
    <name type="scientific">Salmonella enteritidis (strain 2009K0958)</name>
    <dbReference type="NCBI Taxonomy" id="1192586"/>
    <lineage>
        <taxon>Bacteria</taxon>
        <taxon>Pseudomonadati</taxon>
        <taxon>Pseudomonadota</taxon>
        <taxon>Gammaproteobacteria</taxon>
        <taxon>Enterobacterales</taxon>
        <taxon>Enterobacteriaceae</taxon>
        <taxon>Salmonella</taxon>
    </lineage>
</organism>
<accession>A0A656IC85</accession>
<keyword evidence="5" id="KW-0997">Cell inner membrane</keyword>
<dbReference type="NCBIfam" id="NF011715">
    <property type="entry name" value="PRK15136.1"/>
    <property type="match status" value="1"/>
</dbReference>
<keyword evidence="4" id="KW-1003">Cell membrane</keyword>
<evidence type="ECO:0000259" key="12">
    <source>
        <dbReference type="Pfam" id="PF25885"/>
    </source>
</evidence>
<evidence type="ECO:0000313" key="14">
    <source>
        <dbReference type="Proteomes" id="UP000014535"/>
    </source>
</evidence>
<comment type="similarity">
    <text evidence="2">Belongs to the membrane fusion protein (MFP) (TC 8.A.1) family.</text>
</comment>
<dbReference type="Gene3D" id="2.40.30.170">
    <property type="match status" value="1"/>
</dbReference>
<reference evidence="13 14" key="1">
    <citation type="submission" date="2013-04" db="EMBL/GenBank/DDBJ databases">
        <authorList>
            <person name="McClelland M."/>
            <person name="Porwollik S."/>
            <person name="Desai P."/>
            <person name="Cheng P."/>
            <person name="Wollam A."/>
            <person name="Pepin K."/>
            <person name="Palsikar V.B."/>
            <person name="Fulton L."/>
            <person name="Fulton R."/>
            <person name="Delehaunty K."/>
            <person name="Fronick C."/>
            <person name="Godfrey J."/>
            <person name="Waligorski J."/>
            <person name="Appelbaum E."/>
            <person name="Tomlinson C."/>
            <person name="Warren W."/>
            <person name="Sodergren E."/>
            <person name="Weinstock G."/>
            <person name="Wilson R.K."/>
        </authorList>
    </citation>
    <scope>NUCLEOTIDE SEQUENCE [LARGE SCALE GENOMIC DNA]</scope>
    <source>
        <strain evidence="13 14">2009K0958</strain>
    </source>
</reference>
<evidence type="ECO:0000256" key="10">
    <source>
        <dbReference type="SAM" id="MobiDB-lite"/>
    </source>
</evidence>
<evidence type="ECO:0000256" key="7">
    <source>
        <dbReference type="ARBA" id="ARBA00022989"/>
    </source>
</evidence>
<comment type="subcellular location">
    <subcellularLocation>
        <location evidence="1">Cell inner membrane</location>
        <topology evidence="1">Single-pass membrane protein</topology>
        <orientation evidence="1">Periplasmic side</orientation>
    </subcellularLocation>
</comment>
<dbReference type="FunFam" id="2.40.30.170:FF:000003">
    <property type="entry name" value="Multidrug resistance protein A"/>
    <property type="match status" value="1"/>
</dbReference>
<dbReference type="Proteomes" id="UP000014535">
    <property type="component" value="Unassembled WGS sequence"/>
</dbReference>
<keyword evidence="9" id="KW-0175">Coiled coil</keyword>
<feature type="coiled-coil region" evidence="9">
    <location>
        <begin position="131"/>
        <end position="189"/>
    </location>
</feature>
<dbReference type="PANTHER" id="PTHR30386">
    <property type="entry name" value="MEMBRANE FUSION SUBUNIT OF EMRAB-TOLC MULTIDRUG EFFLUX PUMP"/>
    <property type="match status" value="1"/>
</dbReference>
<evidence type="ECO:0000256" key="6">
    <source>
        <dbReference type="ARBA" id="ARBA00022692"/>
    </source>
</evidence>
<dbReference type="NCBIfam" id="TIGR00998">
    <property type="entry name" value="8a0101"/>
    <property type="match status" value="1"/>
</dbReference>
<dbReference type="GO" id="GO:0005886">
    <property type="term" value="C:plasma membrane"/>
    <property type="evidence" value="ECO:0007669"/>
    <property type="project" value="UniProtKB-SubCell"/>
</dbReference>
<dbReference type="InterPro" id="IPR005694">
    <property type="entry name" value="MFP_proteobact"/>
</dbReference>
<dbReference type="Pfam" id="PF25885">
    <property type="entry name" value="HH_EMRA"/>
    <property type="match status" value="1"/>
</dbReference>
<evidence type="ECO:0000256" key="9">
    <source>
        <dbReference type="SAM" id="Coils"/>
    </source>
</evidence>
<name>A0A656IC85_SALE2</name>
<dbReference type="GO" id="GO:0015721">
    <property type="term" value="P:bile acid and bile salt transport"/>
    <property type="evidence" value="ECO:0007669"/>
    <property type="project" value="UniProtKB-ARBA"/>
</dbReference>
<evidence type="ECO:0000313" key="13">
    <source>
        <dbReference type="EMBL" id="EPI64781.1"/>
    </source>
</evidence>
<dbReference type="PANTHER" id="PTHR30386:SF19">
    <property type="entry name" value="MULTIDRUG EXPORT PROTEIN EMRA-RELATED"/>
    <property type="match status" value="1"/>
</dbReference>